<keyword evidence="2" id="KW-1185">Reference proteome</keyword>
<dbReference type="InterPro" id="IPR001387">
    <property type="entry name" value="Cro/C1-type_HTH"/>
</dbReference>
<dbReference type="GO" id="GO:0003677">
    <property type="term" value="F:DNA binding"/>
    <property type="evidence" value="ECO:0007669"/>
    <property type="project" value="InterPro"/>
</dbReference>
<evidence type="ECO:0008006" key="3">
    <source>
        <dbReference type="Google" id="ProtNLM"/>
    </source>
</evidence>
<dbReference type="EMBL" id="QNRE01000001">
    <property type="protein sequence ID" value="RBO96005.1"/>
    <property type="molecule type" value="Genomic_DNA"/>
</dbReference>
<dbReference type="CDD" id="cd00093">
    <property type="entry name" value="HTH_XRE"/>
    <property type="match status" value="1"/>
</dbReference>
<accession>A0A366E1K4</accession>
<comment type="caution">
    <text evidence="1">The sequence shown here is derived from an EMBL/GenBank/DDBJ whole genome shotgun (WGS) entry which is preliminary data.</text>
</comment>
<name>A0A366E1K4_9NOCA</name>
<dbReference type="Proteomes" id="UP000252586">
    <property type="component" value="Unassembled WGS sequence"/>
</dbReference>
<reference evidence="1 2" key="1">
    <citation type="submission" date="2018-06" db="EMBL/GenBank/DDBJ databases">
        <title>Genomic Encyclopedia of Type Strains, Phase IV (KMG-IV): sequencing the most valuable type-strain genomes for metagenomic binning, comparative biology and taxonomic classification.</title>
        <authorList>
            <person name="Goeker M."/>
        </authorList>
    </citation>
    <scope>NUCLEOTIDE SEQUENCE [LARGE SCALE GENOMIC DNA]</scope>
    <source>
        <strain evidence="1 2">DSM 44599</strain>
    </source>
</reference>
<dbReference type="Gene3D" id="1.10.260.40">
    <property type="entry name" value="lambda repressor-like DNA-binding domains"/>
    <property type="match status" value="1"/>
</dbReference>
<dbReference type="InterPro" id="IPR010982">
    <property type="entry name" value="Lambda_DNA-bd_dom_sf"/>
</dbReference>
<protein>
    <recommendedName>
        <fullName evidence="3">HTH cro/C1-type domain-containing protein</fullName>
    </recommendedName>
</protein>
<dbReference type="STRING" id="1210090.GCA_001613185_04272"/>
<proteinExistence type="predicted"/>
<sequence>MDGHLIRSARHARGWSQSQLLAALRSRAVLEHVTLMSPASLRVALSRWENGHTAPDPVHTRLLCSVLELSPTNPAGPMDEQDELRDDSLFGVLAHHTNSLRLLDRRLGAPFVRAQTAGHVAALEAMWESRSGADRRTVALVQADTAALAAWEDLDVGDHAAANRHFGLARQAASRSGDSTLLAHALGEHAVMLSETGHARRALAQVRRAESLPGLPMLLRAWLAATRAQVATWCPGEASTVREAMSEAETVLAHARPGDEVALPFLALNEIHLQRWNGHLLVRLGDRAAGPIAEQALAGLPAEFVRARAGQVLDLAEYAARTGDLDQATARLTAASRAITEVGSRRLRYRHDLLARRVRELSGSR</sequence>
<gene>
    <name evidence="1" type="ORF">DFR74_10116</name>
</gene>
<evidence type="ECO:0000313" key="2">
    <source>
        <dbReference type="Proteomes" id="UP000252586"/>
    </source>
</evidence>
<organism evidence="1 2">
    <name type="scientific">Nocardia puris</name>
    <dbReference type="NCBI Taxonomy" id="208602"/>
    <lineage>
        <taxon>Bacteria</taxon>
        <taxon>Bacillati</taxon>
        <taxon>Actinomycetota</taxon>
        <taxon>Actinomycetes</taxon>
        <taxon>Mycobacteriales</taxon>
        <taxon>Nocardiaceae</taxon>
        <taxon>Nocardia</taxon>
    </lineage>
</organism>
<dbReference type="AlphaFoldDB" id="A0A366E1K4"/>
<evidence type="ECO:0000313" key="1">
    <source>
        <dbReference type="EMBL" id="RBO96005.1"/>
    </source>
</evidence>